<dbReference type="AlphaFoldDB" id="A0A5A5T9D8"/>
<dbReference type="Proteomes" id="UP000322530">
    <property type="component" value="Unassembled WGS sequence"/>
</dbReference>
<evidence type="ECO:0000313" key="1">
    <source>
        <dbReference type="EMBL" id="GCF08110.1"/>
    </source>
</evidence>
<name>A0A5A5T9D8_9CHLR</name>
<protein>
    <submittedName>
        <fullName evidence="1">Uncharacterized protein</fullName>
    </submittedName>
</protein>
<proteinExistence type="predicted"/>
<keyword evidence="2" id="KW-1185">Reference proteome</keyword>
<gene>
    <name evidence="1" type="ORF">KDI_16740</name>
</gene>
<organism evidence="1 2">
    <name type="scientific">Dictyobacter arantiisoli</name>
    <dbReference type="NCBI Taxonomy" id="2014874"/>
    <lineage>
        <taxon>Bacteria</taxon>
        <taxon>Bacillati</taxon>
        <taxon>Chloroflexota</taxon>
        <taxon>Ktedonobacteria</taxon>
        <taxon>Ktedonobacterales</taxon>
        <taxon>Dictyobacteraceae</taxon>
        <taxon>Dictyobacter</taxon>
    </lineage>
</organism>
<sequence length="229" mass="26438">METHTPFPPLVAQKLEIFEQLQPEFEQLFLFAEQVQGQQRFATLTVADVVRYLHALWMEECRTSLLSISKTVKEYAGQRCLDLLQHWQINGDTASVVDFLTHKLDMLSLVEITRRMQEARTQQGENGPVQRLVHGQRVMLNRSMNLLLMLDAIFSLSPQELTKSVHAACQRYGHLPEQIEQQRAAMQSPLYAYMPHQILAERNILLMNTLGRQITSHDLANTNEELQNE</sequence>
<comment type="caution">
    <text evidence="1">The sequence shown here is derived from an EMBL/GenBank/DDBJ whole genome shotgun (WGS) entry which is preliminary data.</text>
</comment>
<accession>A0A5A5T9D8</accession>
<dbReference type="EMBL" id="BIXY01000018">
    <property type="protein sequence ID" value="GCF08110.1"/>
    <property type="molecule type" value="Genomic_DNA"/>
</dbReference>
<reference evidence="1 2" key="1">
    <citation type="submission" date="2019-01" db="EMBL/GenBank/DDBJ databases">
        <title>Draft genome sequence of Dictyobacter sp. Uno17.</title>
        <authorList>
            <person name="Wang C.M."/>
            <person name="Zheng Y."/>
            <person name="Sakai Y."/>
            <person name="Abe K."/>
            <person name="Yokota A."/>
            <person name="Yabe S."/>
        </authorList>
    </citation>
    <scope>NUCLEOTIDE SEQUENCE [LARGE SCALE GENOMIC DNA]</scope>
    <source>
        <strain evidence="1 2">Uno17</strain>
    </source>
</reference>
<evidence type="ECO:0000313" key="2">
    <source>
        <dbReference type="Proteomes" id="UP000322530"/>
    </source>
</evidence>